<reference evidence="2" key="1">
    <citation type="submission" date="2017-09" db="EMBL/GenBank/DDBJ databases">
        <title>Depth-based differentiation of microbial function through sediment-hosted aquifers and enrichment of novel symbionts in the deep terrestrial subsurface.</title>
        <authorList>
            <person name="Probst A.J."/>
            <person name="Ladd B."/>
            <person name="Jarett J.K."/>
            <person name="Geller-Mcgrath D.E."/>
            <person name="Sieber C.M.K."/>
            <person name="Emerson J.B."/>
            <person name="Anantharaman K."/>
            <person name="Thomas B.C."/>
            <person name="Malmstrom R."/>
            <person name="Stieglmeier M."/>
            <person name="Klingl A."/>
            <person name="Woyke T."/>
            <person name="Ryan C.M."/>
            <person name="Banfield J.F."/>
        </authorList>
    </citation>
    <scope>NUCLEOTIDE SEQUENCE [LARGE SCALE GENOMIC DNA]</scope>
</reference>
<sequence>MESRLCELAVEALFPRFCVACTREGFLLCQTCLDHWTPVAPQVSCAFCGRGGSPRTCADCQEEVYLDGLSYFVPYGNALFRELLTSWKYHGDRSVEAVFKKSLR</sequence>
<comment type="caution">
    <text evidence="1">The sequence shown here is derived from an EMBL/GenBank/DDBJ whole genome shotgun (WGS) entry which is preliminary data.</text>
</comment>
<protein>
    <recommendedName>
        <fullName evidence="3">Double zinc ribbon domain-containing protein</fullName>
    </recommendedName>
</protein>
<dbReference type="AlphaFoldDB" id="A0A2M8LHA0"/>
<proteinExistence type="predicted"/>
<name>A0A2M8LHA0_9BACT</name>
<gene>
    <name evidence="1" type="ORF">COV05_02515</name>
</gene>
<accession>A0A2M8LHA0</accession>
<organism evidence="1 2">
    <name type="scientific">Candidatus Uhrbacteria bacterium CG10_big_fil_rev_8_21_14_0_10_48_16</name>
    <dbReference type="NCBI Taxonomy" id="1975038"/>
    <lineage>
        <taxon>Bacteria</taxon>
        <taxon>Candidatus Uhriibacteriota</taxon>
    </lineage>
</organism>
<evidence type="ECO:0008006" key="3">
    <source>
        <dbReference type="Google" id="ProtNLM"/>
    </source>
</evidence>
<feature type="non-terminal residue" evidence="1">
    <location>
        <position position="104"/>
    </location>
</feature>
<dbReference type="Proteomes" id="UP000231436">
    <property type="component" value="Unassembled WGS sequence"/>
</dbReference>
<evidence type="ECO:0000313" key="2">
    <source>
        <dbReference type="Proteomes" id="UP000231436"/>
    </source>
</evidence>
<evidence type="ECO:0000313" key="1">
    <source>
        <dbReference type="EMBL" id="PJE76818.1"/>
    </source>
</evidence>
<dbReference type="EMBL" id="PFEU01000010">
    <property type="protein sequence ID" value="PJE76818.1"/>
    <property type="molecule type" value="Genomic_DNA"/>
</dbReference>